<evidence type="ECO:0000313" key="1">
    <source>
        <dbReference type="EMBL" id="MBB6495415.1"/>
    </source>
</evidence>
<accession>A0A6P1CBL2</accession>
<comment type="caution">
    <text evidence="2">The sequence shown here is derived from an EMBL/GenBank/DDBJ whole genome shotgun (WGS) entry which is preliminary data.</text>
</comment>
<evidence type="ECO:0000313" key="4">
    <source>
        <dbReference type="Proteomes" id="UP000526625"/>
    </source>
</evidence>
<reference evidence="2 3" key="1">
    <citation type="submission" date="2020-02" db="EMBL/GenBank/DDBJ databases">
        <title>Draft genome sequence of Rhizobium tropici.</title>
        <authorList>
            <person name="Khayi S."/>
            <person name="Jemo M."/>
        </authorList>
    </citation>
    <scope>NUCLEOTIDE SEQUENCE [LARGE SCALE GENOMIC DNA]</scope>
    <source>
        <strain evidence="2 3">A12</strain>
    </source>
</reference>
<reference evidence="1 4" key="2">
    <citation type="submission" date="2020-08" db="EMBL/GenBank/DDBJ databases">
        <title>Genomic Encyclopedia of Type Strains, Phase IV (KMG-V): Genome sequencing to study the core and pangenomes of soil and plant-associated prokaryotes.</title>
        <authorList>
            <person name="Whitman W."/>
        </authorList>
    </citation>
    <scope>NUCLEOTIDE SEQUENCE [LARGE SCALE GENOMIC DNA]</scope>
    <source>
        <strain evidence="1 4">SEMIA 4059</strain>
    </source>
</reference>
<protein>
    <submittedName>
        <fullName evidence="2">Uncharacterized protein</fullName>
    </submittedName>
</protein>
<evidence type="ECO:0000313" key="3">
    <source>
        <dbReference type="Proteomes" id="UP000471190"/>
    </source>
</evidence>
<dbReference type="Proteomes" id="UP000471190">
    <property type="component" value="Unassembled WGS sequence"/>
</dbReference>
<dbReference type="Proteomes" id="UP000526625">
    <property type="component" value="Unassembled WGS sequence"/>
</dbReference>
<evidence type="ECO:0000313" key="2">
    <source>
        <dbReference type="EMBL" id="NEV14539.1"/>
    </source>
</evidence>
<keyword evidence="4" id="KW-1185">Reference proteome</keyword>
<gene>
    <name evidence="1" type="ORF">GGD45_005880</name>
    <name evidence="2" type="ORF">GXW80_26515</name>
</gene>
<dbReference type="EMBL" id="JACHBF010000030">
    <property type="protein sequence ID" value="MBB6495415.1"/>
    <property type="molecule type" value="Genomic_DNA"/>
</dbReference>
<dbReference type="EMBL" id="JAADZA010000045">
    <property type="protein sequence ID" value="NEV14539.1"/>
    <property type="molecule type" value="Genomic_DNA"/>
</dbReference>
<organism evidence="2 3">
    <name type="scientific">Rhizobium tropici</name>
    <dbReference type="NCBI Taxonomy" id="398"/>
    <lineage>
        <taxon>Bacteria</taxon>
        <taxon>Pseudomonadati</taxon>
        <taxon>Pseudomonadota</taxon>
        <taxon>Alphaproteobacteria</taxon>
        <taxon>Hyphomicrobiales</taxon>
        <taxon>Rhizobiaceae</taxon>
        <taxon>Rhizobium/Agrobacterium group</taxon>
        <taxon>Rhizobium</taxon>
    </lineage>
</organism>
<proteinExistence type="predicted"/>
<dbReference type="RefSeq" id="WP_015340439.1">
    <property type="nucleotide sequence ID" value="NZ_JAADZA010000045.1"/>
</dbReference>
<name>A0A6P1CBL2_RHITR</name>
<dbReference type="AlphaFoldDB" id="A0A6P1CBL2"/>
<sequence length="180" mass="20387">MKLISSVIAVLAALLLLYSFGVFDPPIVTACEARLKEYLAASSTYERNRFFFNERPGTRGDLEEEYKQSPDIRSFFLERFDEGSIKPMLYTATINFNVLNTKAEKVTRAITCQYLSIDGSISKISAGGVSIFKTDSTSDSEILRDFSHAPSRTVEELQRELKPIAPYAGWVRDTFRWLFG</sequence>